<keyword evidence="3" id="KW-1185">Reference proteome</keyword>
<dbReference type="RefSeq" id="WP_193517303.1">
    <property type="nucleotide sequence ID" value="NZ_BMXL01000002.1"/>
</dbReference>
<name>A0A918X7L4_9ACTN</name>
<dbReference type="Pfam" id="PF04149">
    <property type="entry name" value="DUF397"/>
    <property type="match status" value="1"/>
</dbReference>
<evidence type="ECO:0000313" key="2">
    <source>
        <dbReference type="EMBL" id="GHD17028.1"/>
    </source>
</evidence>
<reference evidence="2 3" key="1">
    <citation type="journal article" date="2014" name="Int. J. Syst. Evol. Microbiol.">
        <title>Complete genome sequence of Corynebacterium casei LMG S-19264T (=DSM 44701T), isolated from a smear-ripened cheese.</title>
        <authorList>
            <consortium name="US DOE Joint Genome Institute (JGI-PGF)"/>
            <person name="Walter F."/>
            <person name="Albersmeier A."/>
            <person name="Kalinowski J."/>
            <person name="Ruckert C."/>
        </authorList>
    </citation>
    <scope>NUCLEOTIDE SEQUENCE [LARGE SCALE GENOMIC DNA]</scope>
    <source>
        <strain evidence="2 3">KCTC 19473</strain>
    </source>
</reference>
<accession>A0A918X7L4</accession>
<protein>
    <recommendedName>
        <fullName evidence="1">DUF397 domain-containing protein</fullName>
    </recommendedName>
</protein>
<comment type="caution">
    <text evidence="2">The sequence shown here is derived from an EMBL/GenBank/DDBJ whole genome shotgun (WGS) entry which is preliminary data.</text>
</comment>
<proteinExistence type="predicted"/>
<feature type="domain" description="DUF397" evidence="1">
    <location>
        <begin position="17"/>
        <end position="65"/>
    </location>
</feature>
<organism evidence="2 3">
    <name type="scientific">Nocardiopsis kunsanensis</name>
    <dbReference type="NCBI Taxonomy" id="141693"/>
    <lineage>
        <taxon>Bacteria</taxon>
        <taxon>Bacillati</taxon>
        <taxon>Actinomycetota</taxon>
        <taxon>Actinomycetes</taxon>
        <taxon>Streptosporangiales</taxon>
        <taxon>Nocardiopsidaceae</taxon>
        <taxon>Nocardiopsis</taxon>
    </lineage>
</organism>
<dbReference type="AlphaFoldDB" id="A0A918X7L4"/>
<dbReference type="InterPro" id="IPR007278">
    <property type="entry name" value="DUF397"/>
</dbReference>
<evidence type="ECO:0000313" key="3">
    <source>
        <dbReference type="Proteomes" id="UP000654947"/>
    </source>
</evidence>
<dbReference type="EMBL" id="BMXL01000002">
    <property type="protein sequence ID" value="GHD17028.1"/>
    <property type="molecule type" value="Genomic_DNA"/>
</dbReference>
<dbReference type="Proteomes" id="UP000654947">
    <property type="component" value="Unassembled WGS sequence"/>
</dbReference>
<gene>
    <name evidence="2" type="ORF">GCM10007147_05750</name>
</gene>
<evidence type="ECO:0000259" key="1">
    <source>
        <dbReference type="Pfam" id="PF04149"/>
    </source>
</evidence>
<sequence>MTEHEATEAMSVPSSPWHKASYSAEQGACVEVSEGPTTGVRDTQHRDLGTLLFAASEWQAFLGTTRNGLP</sequence>